<reference evidence="9" key="1">
    <citation type="submission" date="2017-07" db="EMBL/GenBank/DDBJ databases">
        <title>Brachybacterium sp. VR2415.</title>
        <authorList>
            <person name="Tak E.J."/>
            <person name="Bae J.-W."/>
        </authorList>
    </citation>
    <scope>NUCLEOTIDE SEQUENCE [LARGE SCALE GENOMIC DNA]</scope>
    <source>
        <strain evidence="9">VR2415</strain>
    </source>
</reference>
<evidence type="ECO:0000259" key="7">
    <source>
        <dbReference type="Pfam" id="PF01850"/>
    </source>
</evidence>
<comment type="similarity">
    <text evidence="6">Belongs to the PINc/VapC protein family.</text>
</comment>
<gene>
    <name evidence="6" type="primary">vapC</name>
    <name evidence="8" type="ORF">CFK39_10670</name>
</gene>
<dbReference type="InterPro" id="IPR029060">
    <property type="entry name" value="PIN-like_dom_sf"/>
</dbReference>
<feature type="binding site" evidence="6">
    <location>
        <position position="20"/>
    </location>
    <ligand>
        <name>Mg(2+)</name>
        <dbReference type="ChEBI" id="CHEBI:18420"/>
    </ligand>
</feature>
<evidence type="ECO:0000256" key="5">
    <source>
        <dbReference type="ARBA" id="ARBA00022842"/>
    </source>
</evidence>
<accession>A0A220UE29</accession>
<dbReference type="Proteomes" id="UP000198398">
    <property type="component" value="Chromosome"/>
</dbReference>
<sequence>MEHRADARGHARGPAVIYLDTSAAYKLLSREPEVSEVEALFAEGTELLSSRLLEVELQATVLRRGGALEDVAAILRRVELDAVDDEIIDHALSLQAGLRAMDALHLSTALLYGTDVSAIATYDRELALAAERHGLAIHR</sequence>
<keyword evidence="4 6" id="KW-0378">Hydrolase</keyword>
<organism evidence="8 9">
    <name type="scientific">Brachybacterium avium</name>
    <dbReference type="NCBI Taxonomy" id="2017485"/>
    <lineage>
        <taxon>Bacteria</taxon>
        <taxon>Bacillati</taxon>
        <taxon>Actinomycetota</taxon>
        <taxon>Actinomycetes</taxon>
        <taxon>Micrococcales</taxon>
        <taxon>Dermabacteraceae</taxon>
        <taxon>Brachybacterium</taxon>
    </lineage>
</organism>
<dbReference type="InterPro" id="IPR022907">
    <property type="entry name" value="VapC_family"/>
</dbReference>
<dbReference type="SUPFAM" id="SSF88723">
    <property type="entry name" value="PIN domain-like"/>
    <property type="match status" value="1"/>
</dbReference>
<dbReference type="InterPro" id="IPR002716">
    <property type="entry name" value="PIN_dom"/>
</dbReference>
<proteinExistence type="inferred from homology"/>
<dbReference type="AlphaFoldDB" id="A0A220UE29"/>
<keyword evidence="9" id="KW-1185">Reference proteome</keyword>
<evidence type="ECO:0000256" key="6">
    <source>
        <dbReference type="HAMAP-Rule" id="MF_00265"/>
    </source>
</evidence>
<keyword evidence="1 6" id="KW-1277">Toxin-antitoxin system</keyword>
<dbReference type="GO" id="GO:0090729">
    <property type="term" value="F:toxin activity"/>
    <property type="evidence" value="ECO:0007669"/>
    <property type="project" value="UniProtKB-KW"/>
</dbReference>
<dbReference type="KEGG" id="brv:CFK39_10670"/>
<dbReference type="EC" id="3.1.-.-" evidence="6"/>
<protein>
    <recommendedName>
        <fullName evidence="6">Ribonuclease VapC</fullName>
        <shortName evidence="6">RNase VapC</shortName>
        <ecNumber evidence="6">3.1.-.-</ecNumber>
    </recommendedName>
    <alternativeName>
        <fullName evidence="6">Toxin VapC</fullName>
    </alternativeName>
</protein>
<dbReference type="GO" id="GO:0004540">
    <property type="term" value="F:RNA nuclease activity"/>
    <property type="evidence" value="ECO:0007669"/>
    <property type="project" value="InterPro"/>
</dbReference>
<evidence type="ECO:0000256" key="3">
    <source>
        <dbReference type="ARBA" id="ARBA00022723"/>
    </source>
</evidence>
<evidence type="ECO:0000256" key="4">
    <source>
        <dbReference type="ARBA" id="ARBA00022801"/>
    </source>
</evidence>
<evidence type="ECO:0000313" key="9">
    <source>
        <dbReference type="Proteomes" id="UP000198398"/>
    </source>
</evidence>
<feature type="domain" description="PIN" evidence="7">
    <location>
        <begin position="17"/>
        <end position="130"/>
    </location>
</feature>
<name>A0A220UE29_9MICO</name>
<keyword evidence="3 6" id="KW-0479">Metal-binding</keyword>
<dbReference type="GO" id="GO:0016787">
    <property type="term" value="F:hydrolase activity"/>
    <property type="evidence" value="ECO:0007669"/>
    <property type="project" value="UniProtKB-KW"/>
</dbReference>
<dbReference type="Gene3D" id="3.40.50.1010">
    <property type="entry name" value="5'-nuclease"/>
    <property type="match status" value="1"/>
</dbReference>
<keyword evidence="6" id="KW-0800">Toxin</keyword>
<evidence type="ECO:0000256" key="2">
    <source>
        <dbReference type="ARBA" id="ARBA00022722"/>
    </source>
</evidence>
<dbReference type="HAMAP" id="MF_00265">
    <property type="entry name" value="VapC_Nob1"/>
    <property type="match status" value="1"/>
</dbReference>
<keyword evidence="5 6" id="KW-0460">Magnesium</keyword>
<dbReference type="CDD" id="cd09874">
    <property type="entry name" value="PIN_MT3492-like"/>
    <property type="match status" value="1"/>
</dbReference>
<dbReference type="GO" id="GO:0000287">
    <property type="term" value="F:magnesium ion binding"/>
    <property type="evidence" value="ECO:0007669"/>
    <property type="project" value="UniProtKB-UniRule"/>
</dbReference>
<evidence type="ECO:0000256" key="1">
    <source>
        <dbReference type="ARBA" id="ARBA00022649"/>
    </source>
</evidence>
<dbReference type="EMBL" id="CP022316">
    <property type="protein sequence ID" value="ASK66201.1"/>
    <property type="molecule type" value="Genomic_DNA"/>
</dbReference>
<feature type="binding site" evidence="6">
    <location>
        <position position="102"/>
    </location>
    <ligand>
        <name>Mg(2+)</name>
        <dbReference type="ChEBI" id="CHEBI:18420"/>
    </ligand>
</feature>
<comment type="cofactor">
    <cofactor evidence="6">
        <name>Mg(2+)</name>
        <dbReference type="ChEBI" id="CHEBI:18420"/>
    </cofactor>
</comment>
<dbReference type="Pfam" id="PF01850">
    <property type="entry name" value="PIN"/>
    <property type="match status" value="1"/>
</dbReference>
<comment type="function">
    <text evidence="6">Toxic component of a toxin-antitoxin (TA) system. An RNase.</text>
</comment>
<evidence type="ECO:0000313" key="8">
    <source>
        <dbReference type="EMBL" id="ASK66201.1"/>
    </source>
</evidence>
<keyword evidence="2 6" id="KW-0540">Nuclease</keyword>